<proteinExistence type="predicted"/>
<reference evidence="1 2" key="1">
    <citation type="submission" date="2020-03" db="EMBL/GenBank/DDBJ databases">
        <title>Genome Sequence of industrial isolate, B5A.</title>
        <authorList>
            <person name="Sharma S."/>
            <person name="Patil P.B."/>
            <person name="Korpole S."/>
        </authorList>
    </citation>
    <scope>NUCLEOTIDE SEQUENCE [LARGE SCALE GENOMIC DNA]</scope>
    <source>
        <strain evidence="1 2">PI-S10-B5A</strain>
    </source>
</reference>
<dbReference type="Proteomes" id="UP000539052">
    <property type="component" value="Unassembled WGS sequence"/>
</dbReference>
<accession>A0ABX1VSW7</accession>
<evidence type="ECO:0000313" key="2">
    <source>
        <dbReference type="Proteomes" id="UP000539052"/>
    </source>
</evidence>
<sequence length="97" mass="10770">MFKKFANNIIPIKGIGGRKDILTDSAHVKASASAKANIKVQAELETTDYMERLNRYEAVICRRLEGKSHQAAAYRVREKGKSTGVITWRVVAANGNH</sequence>
<comment type="caution">
    <text evidence="1">The sequence shown here is derived from an EMBL/GenBank/DDBJ whole genome shotgun (WGS) entry which is preliminary data.</text>
</comment>
<keyword evidence="2" id="KW-1185">Reference proteome</keyword>
<protein>
    <submittedName>
        <fullName evidence="1">Uncharacterized protein</fullName>
    </submittedName>
</protein>
<dbReference type="EMBL" id="JAAOXG010000031">
    <property type="protein sequence ID" value="NNJ31110.1"/>
    <property type="molecule type" value="Genomic_DNA"/>
</dbReference>
<dbReference type="RefSeq" id="WP_170822280.1">
    <property type="nucleotide sequence ID" value="NZ_JAAOXG010000031.1"/>
</dbReference>
<gene>
    <name evidence="1" type="ORF">G9470_15075</name>
</gene>
<evidence type="ECO:0000313" key="1">
    <source>
        <dbReference type="EMBL" id="NNJ31110.1"/>
    </source>
</evidence>
<name>A0ABX1VSW7_9FIRM</name>
<organism evidence="1 2">
    <name type="scientific">Lacrimispora defluvii</name>
    <dbReference type="NCBI Taxonomy" id="2719233"/>
    <lineage>
        <taxon>Bacteria</taxon>
        <taxon>Bacillati</taxon>
        <taxon>Bacillota</taxon>
        <taxon>Clostridia</taxon>
        <taxon>Lachnospirales</taxon>
        <taxon>Lachnospiraceae</taxon>
        <taxon>Lacrimispora</taxon>
    </lineage>
</organism>